<protein>
    <submittedName>
        <fullName evidence="2">Uncharacterized protein</fullName>
    </submittedName>
</protein>
<dbReference type="Proteomes" id="UP000187059">
    <property type="component" value="Chromosome"/>
</dbReference>
<proteinExistence type="predicted"/>
<evidence type="ECO:0000256" key="1">
    <source>
        <dbReference type="SAM" id="MobiDB-lite"/>
    </source>
</evidence>
<evidence type="ECO:0000313" key="3">
    <source>
        <dbReference type="Proteomes" id="UP000187059"/>
    </source>
</evidence>
<dbReference type="KEGG" id="paby:Ga0080574_TMP3340"/>
<keyword evidence="3" id="KW-1185">Reference proteome</keyword>
<name>A0A1P8UW99_9RHOB</name>
<feature type="region of interest" description="Disordered" evidence="1">
    <location>
        <begin position="18"/>
        <end position="38"/>
    </location>
</feature>
<organism evidence="2 3">
    <name type="scientific">Salipiger abyssi</name>
    <dbReference type="NCBI Taxonomy" id="1250539"/>
    <lineage>
        <taxon>Bacteria</taxon>
        <taxon>Pseudomonadati</taxon>
        <taxon>Pseudomonadota</taxon>
        <taxon>Alphaproteobacteria</taxon>
        <taxon>Rhodobacterales</taxon>
        <taxon>Roseobacteraceae</taxon>
        <taxon>Salipiger</taxon>
    </lineage>
</organism>
<sequence>MSLLVVRGRALLAGPPVIETEIPPTGGGDGPDMPDQRDSFVTALGRRLAPAVLWLTVTSGNAASGSAAALLLRRIIEHAWGCSPRGCGVAGRMTRRYLSRGTGGQA</sequence>
<dbReference type="EMBL" id="CP015093">
    <property type="protein sequence ID" value="APZ53674.1"/>
    <property type="molecule type" value="Genomic_DNA"/>
</dbReference>
<reference evidence="2 3" key="1">
    <citation type="submission" date="2016-04" db="EMBL/GenBank/DDBJ databases">
        <title>Deep-sea bacteria in the southern Pacific.</title>
        <authorList>
            <person name="Tang K."/>
        </authorList>
    </citation>
    <scope>NUCLEOTIDE SEQUENCE [LARGE SCALE GENOMIC DNA]</scope>
    <source>
        <strain evidence="2 3">JLT2014</strain>
    </source>
</reference>
<gene>
    <name evidence="2" type="ORF">Ga0080574_TMP3340</name>
</gene>
<dbReference type="STRING" id="1250539.Ga0080574_TMP3340"/>
<evidence type="ECO:0000313" key="2">
    <source>
        <dbReference type="EMBL" id="APZ53674.1"/>
    </source>
</evidence>
<accession>A0A1P8UW99</accession>
<dbReference type="AlphaFoldDB" id="A0A1P8UW99"/>